<dbReference type="RefSeq" id="WP_158354316.1">
    <property type="nucleotide sequence ID" value="NZ_JAHQCX010000015.1"/>
</dbReference>
<evidence type="ECO:0000313" key="3">
    <source>
        <dbReference type="Proteomes" id="UP001314681"/>
    </source>
</evidence>
<name>A0ABS6KBN9_9FIRM</name>
<protein>
    <recommendedName>
        <fullName evidence="4">Glycoside hydrolase family 2</fullName>
    </recommendedName>
</protein>
<evidence type="ECO:0008006" key="4">
    <source>
        <dbReference type="Google" id="ProtNLM"/>
    </source>
</evidence>
<evidence type="ECO:0000256" key="1">
    <source>
        <dbReference type="SAM" id="MobiDB-lite"/>
    </source>
</evidence>
<feature type="region of interest" description="Disordered" evidence="1">
    <location>
        <begin position="638"/>
        <end position="658"/>
    </location>
</feature>
<dbReference type="Proteomes" id="UP001314681">
    <property type="component" value="Unassembled WGS sequence"/>
</dbReference>
<sequence>MNSELKRCSHMSVCEESHMREGKREEFQNPGVSYRGKPFWAWNGKLQREELFRQIDILEEMGFGGFFMHSRVGLETEYLGEEWFALTNECADYGEGKGMQAWLYDEDRWPSGTAGGLATIEEAYRASFLKMTAIGAEQFTAELWKENPIAVFACILSGCCYQKARRLREGELPRAGETVLKFTVIPAQCREVYNGYTYLDTMNREAVEHFIQLTHEAYAVHCGGRIGRGIQGIFTDEPHRGAVFSEFSGGSKHALPYTPALFPEFKTRFGYSLTEFLPELFLLKEGQKLSKVKWDYMELCQQLFLENYAEPIQKWCGEHQMLFTGHVLHEDSLTAQTMMQGSLMRFYEYMDIPGVDVLFEDNRCWWIVKQAVSAARQMGKPQVLSELYGCSGWNVSLEGYKAMGNWQAFFGINFRCPHLCWYTMKGEAKRDYPASIFFQASWYREYRAVEDYFSRIHVFLDELEPECSLLVVYPIESVWARIYAGAFDGMVAADPDINRLEMEFQELFYGLAGHGIEFDYGDEGLLAAHGRVEQQELILGACRYRKILVAGMDTIRSSTLVLLEEFQQNGGQVIFAGNVPDYVDAVKSGRCVRLAAYSERIPWDMQRIAAAGAGGGEVKISAEDMAVSEILVRSFRSPRSARTTQNSRQNFQSSDRSRAQNSWERAVLVLNTSREQSFQNVRIQWNAMECSAVVEYWDAADGHTEIFEAQRDGQTESIVTDFAPCEMKLFLITQMEENHITSKTALRKNTDTVRLPMPDQYDYRLSEQNICVLDRVQAEVIENGKVVYRTGPEDVLRTDQKLRNYFGIPVRGPEMLQPWFEVRQNQKDEPLGRVRLFYEWETREVPGNVELVLEELEHVSRLCLNGKTVEWSRSREWTDPCFFRIQLPKRDLKAGQNSLMIEYDYHKGSGLEAVYLLGNFGVYLAEGCKPVLDKMPEKIIIGDLTSQGFPFYSGGVSYLLPDPIPAGKRVRICIPDWKGSCLKAVGDTAVLIPWAPYTAETDGLSEVEVILNRKNTFGPLHQRQRHPPYCEPASFMTEGNDWSDNYILEAQGLLERPDIAVEMYNP</sequence>
<keyword evidence="3" id="KW-1185">Reference proteome</keyword>
<accession>A0ABS6KBN9</accession>
<reference evidence="2 3" key="1">
    <citation type="submission" date="2021-06" db="EMBL/GenBank/DDBJ databases">
        <title>Description of novel taxa of the family Lachnospiraceae.</title>
        <authorList>
            <person name="Chaplin A.V."/>
            <person name="Sokolova S.R."/>
            <person name="Pikina A.P."/>
            <person name="Korzhanova M."/>
            <person name="Belova V."/>
            <person name="Korostin D."/>
            <person name="Efimov B.A."/>
        </authorList>
    </citation>
    <scope>NUCLEOTIDE SEQUENCE [LARGE SCALE GENOMIC DNA]</scope>
    <source>
        <strain evidence="2 3">ASD4241</strain>
    </source>
</reference>
<feature type="compositionally biased region" description="Polar residues" evidence="1">
    <location>
        <begin position="640"/>
        <end position="658"/>
    </location>
</feature>
<evidence type="ECO:0000313" key="2">
    <source>
        <dbReference type="EMBL" id="MBU9727939.1"/>
    </source>
</evidence>
<dbReference type="PANTHER" id="PTHR36848">
    <property type="entry name" value="DNA-BINDING PROTEIN (PUTATIVE SECRETED PROTEIN)-RELATED"/>
    <property type="match status" value="1"/>
</dbReference>
<comment type="caution">
    <text evidence="2">The sequence shown here is derived from an EMBL/GenBank/DDBJ whole genome shotgun (WGS) entry which is preliminary data.</text>
</comment>
<gene>
    <name evidence="2" type="ORF">KTH90_18170</name>
</gene>
<dbReference type="PANTHER" id="PTHR36848:SF2">
    <property type="entry name" value="SECRETED PROTEIN"/>
    <property type="match status" value="1"/>
</dbReference>
<proteinExistence type="predicted"/>
<organism evidence="2 3">
    <name type="scientific">Diplocloster modestus</name>
    <dbReference type="NCBI Taxonomy" id="2850322"/>
    <lineage>
        <taxon>Bacteria</taxon>
        <taxon>Bacillati</taxon>
        <taxon>Bacillota</taxon>
        <taxon>Clostridia</taxon>
        <taxon>Lachnospirales</taxon>
        <taxon>Lachnospiraceae</taxon>
        <taxon>Diplocloster</taxon>
    </lineage>
</organism>
<dbReference type="InterPro" id="IPR053161">
    <property type="entry name" value="Ulvan_degrading_GH"/>
</dbReference>
<dbReference type="EMBL" id="JAHQCX010000015">
    <property type="protein sequence ID" value="MBU9727939.1"/>
    <property type="molecule type" value="Genomic_DNA"/>
</dbReference>